<evidence type="ECO:0000313" key="2">
    <source>
        <dbReference type="Proteomes" id="UP001239111"/>
    </source>
</evidence>
<accession>A0ACC2PIC0</accession>
<reference evidence="1" key="1">
    <citation type="submission" date="2023-04" db="EMBL/GenBank/DDBJ databases">
        <title>A chromosome-level genome assembly of the parasitoid wasp Eretmocerus hayati.</title>
        <authorList>
            <person name="Zhong Y."/>
            <person name="Liu S."/>
            <person name="Liu Y."/>
        </authorList>
    </citation>
    <scope>NUCLEOTIDE SEQUENCE</scope>
    <source>
        <strain evidence="1">ZJU_SS_LIU_2023</strain>
    </source>
</reference>
<sequence length="352" mass="40215">MVCDVIVQLPVGDDQSGQNGICKIEVMPVKDDGIKFNHSSLALDYLGKSRKPLISWAGVDAKNEFFYKYIGIIDMDTCEVLAEEFRIPHSAIPIERLIKIVSYEDTFDVFVFESNECSNSKWCRISFDEKSQKIGKAQAFPLNLMSLNLTLPVPSSKSKDIVVHGVLNTESGSKIVAYRVMFDEVIELKTTITSVDSTLIPLVSIANNIILICAKHLRHHRDFTHIHCNKYINGSTEPTFDFEDIVPFDVMNVHNFPDQKIFLFGVSGQSYEGHFNYSIIQKNGNFIEREDFNDHSYLTYAQSEEFTFDIQNEYASFTSKTYRLCIYFATLKIEKENNLLVDETICLKNQVQ</sequence>
<dbReference type="Proteomes" id="UP001239111">
    <property type="component" value="Chromosome 1"/>
</dbReference>
<protein>
    <submittedName>
        <fullName evidence="1">Uncharacterized protein</fullName>
    </submittedName>
</protein>
<organism evidence="1 2">
    <name type="scientific">Eretmocerus hayati</name>
    <dbReference type="NCBI Taxonomy" id="131215"/>
    <lineage>
        <taxon>Eukaryota</taxon>
        <taxon>Metazoa</taxon>
        <taxon>Ecdysozoa</taxon>
        <taxon>Arthropoda</taxon>
        <taxon>Hexapoda</taxon>
        <taxon>Insecta</taxon>
        <taxon>Pterygota</taxon>
        <taxon>Neoptera</taxon>
        <taxon>Endopterygota</taxon>
        <taxon>Hymenoptera</taxon>
        <taxon>Apocrita</taxon>
        <taxon>Proctotrupomorpha</taxon>
        <taxon>Chalcidoidea</taxon>
        <taxon>Aphelinidae</taxon>
        <taxon>Aphelininae</taxon>
        <taxon>Eretmocerus</taxon>
    </lineage>
</organism>
<keyword evidence="2" id="KW-1185">Reference proteome</keyword>
<dbReference type="EMBL" id="CM056741">
    <property type="protein sequence ID" value="KAJ8682556.1"/>
    <property type="molecule type" value="Genomic_DNA"/>
</dbReference>
<name>A0ACC2PIC0_9HYME</name>
<gene>
    <name evidence="1" type="ORF">QAD02_018348</name>
</gene>
<evidence type="ECO:0000313" key="1">
    <source>
        <dbReference type="EMBL" id="KAJ8682556.1"/>
    </source>
</evidence>
<proteinExistence type="predicted"/>
<comment type="caution">
    <text evidence="1">The sequence shown here is derived from an EMBL/GenBank/DDBJ whole genome shotgun (WGS) entry which is preliminary data.</text>
</comment>